<proteinExistence type="predicted"/>
<feature type="transmembrane region" description="Helical" evidence="2">
    <location>
        <begin position="55"/>
        <end position="77"/>
    </location>
</feature>
<feature type="region of interest" description="Disordered" evidence="1">
    <location>
        <begin position="1"/>
        <end position="47"/>
    </location>
</feature>
<keyword evidence="2" id="KW-0472">Membrane</keyword>
<dbReference type="OrthoDB" id="5287717at2759"/>
<gene>
    <name evidence="3" type="ORF">AJ79_00441</name>
</gene>
<protein>
    <submittedName>
        <fullName evidence="3">Uncharacterized protein</fullName>
    </submittedName>
</protein>
<feature type="transmembrane region" description="Helical" evidence="2">
    <location>
        <begin position="172"/>
        <end position="194"/>
    </location>
</feature>
<keyword evidence="2" id="KW-1133">Transmembrane helix</keyword>
<feature type="transmembrane region" description="Helical" evidence="2">
    <location>
        <begin position="97"/>
        <end position="117"/>
    </location>
</feature>
<organism evidence="3 4">
    <name type="scientific">Helicocarpus griseus UAMH5409</name>
    <dbReference type="NCBI Taxonomy" id="1447875"/>
    <lineage>
        <taxon>Eukaryota</taxon>
        <taxon>Fungi</taxon>
        <taxon>Dikarya</taxon>
        <taxon>Ascomycota</taxon>
        <taxon>Pezizomycotina</taxon>
        <taxon>Eurotiomycetes</taxon>
        <taxon>Eurotiomycetidae</taxon>
        <taxon>Onygenales</taxon>
        <taxon>Ajellomycetaceae</taxon>
        <taxon>Helicocarpus</taxon>
    </lineage>
</organism>
<dbReference type="AlphaFoldDB" id="A0A2B7Y2R9"/>
<reference evidence="3 4" key="1">
    <citation type="submission" date="2017-10" db="EMBL/GenBank/DDBJ databases">
        <title>Comparative genomics in systemic dimorphic fungi from Ajellomycetaceae.</title>
        <authorList>
            <person name="Munoz J.F."/>
            <person name="Mcewen J.G."/>
            <person name="Clay O.K."/>
            <person name="Cuomo C.A."/>
        </authorList>
    </citation>
    <scope>NUCLEOTIDE SEQUENCE [LARGE SCALE GENOMIC DNA]</scope>
    <source>
        <strain evidence="3 4">UAMH5409</strain>
    </source>
</reference>
<evidence type="ECO:0000313" key="3">
    <source>
        <dbReference type="EMBL" id="PGH18374.1"/>
    </source>
</evidence>
<evidence type="ECO:0000256" key="2">
    <source>
        <dbReference type="SAM" id="Phobius"/>
    </source>
</evidence>
<keyword evidence="4" id="KW-1185">Reference proteome</keyword>
<evidence type="ECO:0000313" key="4">
    <source>
        <dbReference type="Proteomes" id="UP000223968"/>
    </source>
</evidence>
<dbReference type="Proteomes" id="UP000223968">
    <property type="component" value="Unassembled WGS sequence"/>
</dbReference>
<name>A0A2B7Y2R9_9EURO</name>
<comment type="caution">
    <text evidence="3">The sequence shown here is derived from an EMBL/GenBank/DDBJ whole genome shotgun (WGS) entry which is preliminary data.</text>
</comment>
<evidence type="ECO:0000256" key="1">
    <source>
        <dbReference type="SAM" id="MobiDB-lite"/>
    </source>
</evidence>
<dbReference type="EMBL" id="PDNB01000004">
    <property type="protein sequence ID" value="PGH18374.1"/>
    <property type="molecule type" value="Genomic_DNA"/>
</dbReference>
<feature type="transmembrane region" description="Helical" evidence="2">
    <location>
        <begin position="616"/>
        <end position="637"/>
    </location>
</feature>
<keyword evidence="2" id="KW-0812">Transmembrane</keyword>
<sequence length="716" mass="79304">MASTDRSNDPDIESDGSAPKDNTGLLEVPVSKPNKENAPKTENGFKQNSSRLRRFPLRALVLIIIPPAILTYFVVLKTVLLTEDPEMVPYGHRNGRWVYYSWFFIGVFGLGASRYGLEAAEAAMLQDPFWAPKDGRVLFSHAEKTWNGLAGWWYFLKATVKSRGRKRLAGRLWFLHAVLSLAVYIALPLSGLAMELYDGYVKASGQARVIGRTTDNFYEKYGNKGVRASQAWLSGAPMTPPGAGVVHTPPDFDRKETESLQSLPNSLPHTGGIVDLFLAPQSVTLVRGRAWGLRLGYKCDVVTDASNFTLLSRRWSTPDSVAGINDNTIGDVFNFDAKYNDTTITFWNTGNITGSPNVKAYGEIAHNRVIPRFVGNDLIPDSWEAVSTFDEEGLKSANNVIEIALWQLRGEVQYKETLGDIGFNETVKPSLAGLGSPFVFGPEPARNFSLNNTFLPEQIIKENNNLSAVIDIWGPLEAPISIAEPIGVRCLHQYQLGFADLHPELATFTSFTPAGAVPRGFMEDASFGPMALNIIHRNYYDIFSPTARRSESNYWFYIKFIDSESMRKAVMRAYAMNALDAMFDLANDFDHAYEHPNLTATKEGKVLGPGDIPAEIPLALFAVWAAGCVIIGIMYGFKARWAETLNGFGMFVLGSDFAKEVRDGDLAIHEDFADSESLGRIPGMVGEAETTDSDVAHLTLVDRRKGKRVSWKKLYN</sequence>
<accession>A0A2B7Y2R9</accession>